<proteinExistence type="predicted"/>
<evidence type="ECO:0008006" key="5">
    <source>
        <dbReference type="Google" id="ProtNLM"/>
    </source>
</evidence>
<keyword evidence="2" id="KW-0732">Signal</keyword>
<name>A0ABN3TZK6_9ACTN</name>
<organism evidence="3 4">
    <name type="scientific">Actinocorallia aurantiaca</name>
    <dbReference type="NCBI Taxonomy" id="46204"/>
    <lineage>
        <taxon>Bacteria</taxon>
        <taxon>Bacillati</taxon>
        <taxon>Actinomycetota</taxon>
        <taxon>Actinomycetes</taxon>
        <taxon>Streptosporangiales</taxon>
        <taxon>Thermomonosporaceae</taxon>
        <taxon>Actinocorallia</taxon>
    </lineage>
</organism>
<feature type="chain" id="PRO_5046414764" description="META domain-containing protein" evidence="2">
    <location>
        <begin position="24"/>
        <end position="158"/>
    </location>
</feature>
<dbReference type="RefSeq" id="WP_344449180.1">
    <property type="nucleotide sequence ID" value="NZ_BAAATZ010000004.1"/>
</dbReference>
<evidence type="ECO:0000256" key="1">
    <source>
        <dbReference type="SAM" id="MobiDB-lite"/>
    </source>
</evidence>
<evidence type="ECO:0000313" key="3">
    <source>
        <dbReference type="EMBL" id="GAA2721568.1"/>
    </source>
</evidence>
<comment type="caution">
    <text evidence="3">The sequence shown here is derived from an EMBL/GenBank/DDBJ whole genome shotgun (WGS) entry which is preliminary data.</text>
</comment>
<accession>A0ABN3TZK6</accession>
<keyword evidence="4" id="KW-1185">Reference proteome</keyword>
<feature type="region of interest" description="Disordered" evidence="1">
    <location>
        <begin position="27"/>
        <end position="66"/>
    </location>
</feature>
<reference evidence="3 4" key="1">
    <citation type="journal article" date="2019" name="Int. J. Syst. Evol. Microbiol.">
        <title>The Global Catalogue of Microorganisms (GCM) 10K type strain sequencing project: providing services to taxonomists for standard genome sequencing and annotation.</title>
        <authorList>
            <consortium name="The Broad Institute Genomics Platform"/>
            <consortium name="The Broad Institute Genome Sequencing Center for Infectious Disease"/>
            <person name="Wu L."/>
            <person name="Ma J."/>
        </authorList>
    </citation>
    <scope>NUCLEOTIDE SEQUENCE [LARGE SCALE GENOMIC DNA]</scope>
    <source>
        <strain evidence="3 4">JCM 8201</strain>
    </source>
</reference>
<sequence>MRWVKWPVAAVACGAIAAASWTATLPGRPETTASPAPSPTVPGIPAAAPSPLDGVPEGMIGRWRGNADGPGGVYELELELTRGNKGQSVGVSGVGSATCRFSVILEGTEPDAILFSEKLTSGSGCLGSSGRLALRGQGLRYSALTEEGDVVVGELHRV</sequence>
<feature type="signal peptide" evidence="2">
    <location>
        <begin position="1"/>
        <end position="23"/>
    </location>
</feature>
<dbReference type="Proteomes" id="UP001501842">
    <property type="component" value="Unassembled WGS sequence"/>
</dbReference>
<dbReference type="EMBL" id="BAAATZ010000004">
    <property type="protein sequence ID" value="GAA2721568.1"/>
    <property type="molecule type" value="Genomic_DNA"/>
</dbReference>
<gene>
    <name evidence="3" type="ORF">GCM10010439_12110</name>
</gene>
<evidence type="ECO:0000256" key="2">
    <source>
        <dbReference type="SAM" id="SignalP"/>
    </source>
</evidence>
<evidence type="ECO:0000313" key="4">
    <source>
        <dbReference type="Proteomes" id="UP001501842"/>
    </source>
</evidence>
<protein>
    <recommendedName>
        <fullName evidence="5">META domain-containing protein</fullName>
    </recommendedName>
</protein>